<evidence type="ECO:0000313" key="11">
    <source>
        <dbReference type="EMBL" id="KAJ6853664.1"/>
    </source>
</evidence>
<reference evidence="11" key="1">
    <citation type="journal article" date="2023" name="GigaByte">
        <title>Genome assembly of the bearded iris, Iris pallida Lam.</title>
        <authorList>
            <person name="Bruccoleri R.E."/>
            <person name="Oakeley E.J."/>
            <person name="Faust A.M.E."/>
            <person name="Altorfer M."/>
            <person name="Dessus-Babus S."/>
            <person name="Burckhardt D."/>
            <person name="Oertli M."/>
            <person name="Naumann U."/>
            <person name="Petersen F."/>
            <person name="Wong J."/>
        </authorList>
    </citation>
    <scope>NUCLEOTIDE SEQUENCE</scope>
    <source>
        <strain evidence="11">GSM-AAB239-AS_SAM_17_03QT</strain>
    </source>
</reference>
<feature type="transmembrane region" description="Helical" evidence="10">
    <location>
        <begin position="64"/>
        <end position="86"/>
    </location>
</feature>
<keyword evidence="9 10" id="KW-0472">Membrane</keyword>
<evidence type="ECO:0000313" key="12">
    <source>
        <dbReference type="Proteomes" id="UP001140949"/>
    </source>
</evidence>
<dbReference type="InterPro" id="IPR004316">
    <property type="entry name" value="SWEET_rpt"/>
</dbReference>
<evidence type="ECO:0000256" key="3">
    <source>
        <dbReference type="ARBA" id="ARBA00022448"/>
    </source>
</evidence>
<keyword evidence="4" id="KW-1003">Cell membrane</keyword>
<keyword evidence="8 10" id="KW-1133">Transmembrane helix</keyword>
<feature type="transmembrane region" description="Helical" evidence="10">
    <location>
        <begin position="92"/>
        <end position="113"/>
    </location>
</feature>
<evidence type="ECO:0000256" key="1">
    <source>
        <dbReference type="ARBA" id="ARBA00004651"/>
    </source>
</evidence>
<dbReference type="GO" id="GO:0005886">
    <property type="term" value="C:plasma membrane"/>
    <property type="evidence" value="ECO:0007669"/>
    <property type="project" value="UniProtKB-SubCell"/>
</dbReference>
<evidence type="ECO:0000256" key="9">
    <source>
        <dbReference type="ARBA" id="ARBA00023136"/>
    </source>
</evidence>
<dbReference type="Gene3D" id="1.20.1280.290">
    <property type="match status" value="1"/>
</dbReference>
<dbReference type="Proteomes" id="UP001140949">
    <property type="component" value="Unassembled WGS sequence"/>
</dbReference>
<keyword evidence="7" id="KW-0677">Repeat</keyword>
<dbReference type="InterPro" id="IPR047664">
    <property type="entry name" value="SWEET"/>
</dbReference>
<organism evidence="11 12">
    <name type="scientific">Iris pallida</name>
    <name type="common">Sweet iris</name>
    <dbReference type="NCBI Taxonomy" id="29817"/>
    <lineage>
        <taxon>Eukaryota</taxon>
        <taxon>Viridiplantae</taxon>
        <taxon>Streptophyta</taxon>
        <taxon>Embryophyta</taxon>
        <taxon>Tracheophyta</taxon>
        <taxon>Spermatophyta</taxon>
        <taxon>Magnoliopsida</taxon>
        <taxon>Liliopsida</taxon>
        <taxon>Asparagales</taxon>
        <taxon>Iridaceae</taxon>
        <taxon>Iridoideae</taxon>
        <taxon>Irideae</taxon>
        <taxon>Iris</taxon>
    </lineage>
</organism>
<evidence type="ECO:0000256" key="4">
    <source>
        <dbReference type="ARBA" id="ARBA00022475"/>
    </source>
</evidence>
<keyword evidence="6 10" id="KW-0812">Transmembrane</keyword>
<evidence type="ECO:0000256" key="2">
    <source>
        <dbReference type="ARBA" id="ARBA00007809"/>
    </source>
</evidence>
<dbReference type="Pfam" id="PF03083">
    <property type="entry name" value="MtN3_slv"/>
    <property type="match status" value="1"/>
</dbReference>
<dbReference type="EMBL" id="JANAVB010000400">
    <property type="protein sequence ID" value="KAJ6853664.1"/>
    <property type="molecule type" value="Genomic_DNA"/>
</dbReference>
<evidence type="ECO:0000256" key="6">
    <source>
        <dbReference type="ARBA" id="ARBA00022692"/>
    </source>
</evidence>
<comment type="subcellular location">
    <subcellularLocation>
        <location evidence="1">Cell membrane</location>
        <topology evidence="1">Multi-pass membrane protein</topology>
    </subcellularLocation>
</comment>
<comment type="similarity">
    <text evidence="2">Belongs to the SWEET sugar transporter family.</text>
</comment>
<reference evidence="11" key="2">
    <citation type="submission" date="2023-04" db="EMBL/GenBank/DDBJ databases">
        <authorList>
            <person name="Bruccoleri R.E."/>
            <person name="Oakeley E.J."/>
            <person name="Faust A.-M."/>
            <person name="Dessus-Babus S."/>
            <person name="Altorfer M."/>
            <person name="Burckhardt D."/>
            <person name="Oertli M."/>
            <person name="Naumann U."/>
            <person name="Petersen F."/>
            <person name="Wong J."/>
        </authorList>
    </citation>
    <scope>NUCLEOTIDE SEQUENCE</scope>
    <source>
        <strain evidence="11">GSM-AAB239-AS_SAM_17_03QT</strain>
        <tissue evidence="11">Leaf</tissue>
    </source>
</reference>
<keyword evidence="5 11" id="KW-0762">Sugar transport</keyword>
<evidence type="ECO:0000256" key="5">
    <source>
        <dbReference type="ARBA" id="ARBA00022597"/>
    </source>
</evidence>
<sequence length="126" mass="14000">MKMLGLLVGLVFAFALVVFVSLHVLDRDTRRLFVGYLSVASLVSMFASPLFIINLVIQTKSVEFMPFSLSLATFLMSISFFAYGLLEHDFFIYIPNGIGTVLGAAQLLLYAYFSKTSREDSIPLLA</sequence>
<accession>A0AAX6ILI1</accession>
<dbReference type="PANTHER" id="PTHR10791">
    <property type="entry name" value="RAG1-ACTIVATING PROTEIN 1"/>
    <property type="match status" value="1"/>
</dbReference>
<comment type="caution">
    <text evidence="11">The sequence shown here is derived from an EMBL/GenBank/DDBJ whole genome shotgun (WGS) entry which is preliminary data.</text>
</comment>
<dbReference type="PANTHER" id="PTHR10791:SF57">
    <property type="entry name" value="BIDIRECTIONAL SUGAR TRANSPORTER SWEET2A"/>
    <property type="match status" value="1"/>
</dbReference>
<feature type="transmembrane region" description="Helical" evidence="10">
    <location>
        <begin position="32"/>
        <end position="57"/>
    </location>
</feature>
<gene>
    <name evidence="11" type="ORF">M6B38_113570</name>
</gene>
<proteinExistence type="inferred from homology"/>
<dbReference type="AlphaFoldDB" id="A0AAX6ILI1"/>
<keyword evidence="3" id="KW-0813">Transport</keyword>
<dbReference type="FunFam" id="1.20.1280.290:FF:000002">
    <property type="entry name" value="Bidirectional sugar transporter SWEET"/>
    <property type="match status" value="1"/>
</dbReference>
<dbReference type="GO" id="GO:0051119">
    <property type="term" value="F:sugar transmembrane transporter activity"/>
    <property type="evidence" value="ECO:0007669"/>
    <property type="project" value="InterPro"/>
</dbReference>
<protein>
    <submittedName>
        <fullName evidence="11">Bidirectional sugar transporter SWEET2a</fullName>
    </submittedName>
</protein>
<evidence type="ECO:0000256" key="8">
    <source>
        <dbReference type="ARBA" id="ARBA00022989"/>
    </source>
</evidence>
<evidence type="ECO:0000256" key="10">
    <source>
        <dbReference type="SAM" id="Phobius"/>
    </source>
</evidence>
<keyword evidence="12" id="KW-1185">Reference proteome</keyword>
<evidence type="ECO:0000256" key="7">
    <source>
        <dbReference type="ARBA" id="ARBA00022737"/>
    </source>
</evidence>
<name>A0AAX6ILI1_IRIPA</name>